<dbReference type="AlphaFoldDB" id="A0A0H3APF4"/>
<dbReference type="SMART" id="SM01134">
    <property type="entry name" value="DeoRC"/>
    <property type="match status" value="1"/>
</dbReference>
<reference evidence="6" key="1">
    <citation type="journal article" date="2009" name="PLoS ONE">
        <title>Genome degradation in Brucella ovis corresponds with narrowing of its host range and tissue tropism.</title>
        <authorList>
            <person name="Tsolis R.M."/>
            <person name="Seshadri R."/>
            <person name="Santos R.L."/>
            <person name="Sangari F.J."/>
            <person name="Lobo J.M."/>
            <person name="de Jong M.F."/>
            <person name="Ren Q."/>
            <person name="Myers G."/>
            <person name="Brinkac L.M."/>
            <person name="Nelson W.C."/>
            <person name="Deboy R.T."/>
            <person name="Angiuoli S."/>
            <person name="Khouri H."/>
            <person name="Dimitrov G."/>
            <person name="Robinson J.R."/>
            <person name="Mulligan S."/>
            <person name="Walker R.L."/>
            <person name="Elzer P.E."/>
            <person name="Hassan K.A."/>
            <person name="Paulsen I.T."/>
        </authorList>
    </citation>
    <scope>NUCLEOTIDE SEQUENCE [LARGE SCALE GENOMIC DNA]</scope>
    <source>
        <strain evidence="6">ATCC 25840 / 63/290 / NCTC 10512</strain>
    </source>
</reference>
<proteinExistence type="predicted"/>
<dbReference type="InterPro" id="IPR037171">
    <property type="entry name" value="NagB/RpiA_transferase-like"/>
</dbReference>
<feature type="domain" description="HTH deoR-type" evidence="4">
    <location>
        <begin position="42"/>
        <end position="97"/>
    </location>
</feature>
<evidence type="ECO:0000256" key="2">
    <source>
        <dbReference type="ARBA" id="ARBA00023015"/>
    </source>
</evidence>
<dbReference type="GO" id="GO:0003700">
    <property type="term" value="F:DNA-binding transcription factor activity"/>
    <property type="evidence" value="ECO:0007669"/>
    <property type="project" value="InterPro"/>
</dbReference>
<dbReference type="PRINTS" id="PR00037">
    <property type="entry name" value="HTHLACR"/>
</dbReference>
<evidence type="ECO:0000259" key="4">
    <source>
        <dbReference type="PROSITE" id="PS51000"/>
    </source>
</evidence>
<dbReference type="InterPro" id="IPR014036">
    <property type="entry name" value="DeoR-like_C"/>
</dbReference>
<dbReference type="HOGENOM" id="CLU_060699_0_0_5"/>
<dbReference type="KEGG" id="bov:BOV_0191"/>
<accession>A0A0H3APF4</accession>
<dbReference type="InterPro" id="IPR050313">
    <property type="entry name" value="Carb_Metab_HTH_regulators"/>
</dbReference>
<dbReference type="Pfam" id="PF08220">
    <property type="entry name" value="HTH_DeoR"/>
    <property type="match status" value="1"/>
</dbReference>
<sequence>MAAFDQVRNLACNPIGVKRGPIRLCFKTDSQNNSSAGNAMQLTPRHHAIVELARRKGQVLVDDLAVAFDVTPQTVRKDLNDLCRARLLRRIHGGALYPSGVENMEYEARRRIAAHEKESIGRATAAIIPDGASLFINIGTTTEAVSHALVDHNHLMVITNNINVANTLRVYPSIEVVIAGGVVRASDGGIVGEAAVDFIRQFKVDFAIIGTSAIDEDGALLDFDFREVKMAQAIIANARHVILVTDSTKLERTAPVRIGHLSQVNTFITDRCTSLQLQDLCREHGVELIETLAGKEPEQKDDQFCLIFICFRIE</sequence>
<dbReference type="PROSITE" id="PS51000">
    <property type="entry name" value="HTH_DEOR_2"/>
    <property type="match status" value="1"/>
</dbReference>
<dbReference type="Proteomes" id="UP000006383">
    <property type="component" value="Chromosome I"/>
</dbReference>
<keyword evidence="2" id="KW-0805">Transcription regulation</keyword>
<dbReference type="SMART" id="SM00420">
    <property type="entry name" value="HTH_DEOR"/>
    <property type="match status" value="1"/>
</dbReference>
<keyword evidence="3" id="KW-0804">Transcription</keyword>
<gene>
    <name evidence="5" type="ordered locus">BOV_0191</name>
</gene>
<dbReference type="InterPro" id="IPR036390">
    <property type="entry name" value="WH_DNA-bd_sf"/>
</dbReference>
<evidence type="ECO:0000256" key="3">
    <source>
        <dbReference type="ARBA" id="ARBA00023163"/>
    </source>
</evidence>
<keyword evidence="6" id="KW-1185">Reference proteome</keyword>
<dbReference type="Pfam" id="PF00455">
    <property type="entry name" value="DeoRC"/>
    <property type="match status" value="1"/>
</dbReference>
<evidence type="ECO:0000313" key="5">
    <source>
        <dbReference type="EMBL" id="ABQ61321.1"/>
    </source>
</evidence>
<evidence type="ECO:0000256" key="1">
    <source>
        <dbReference type="ARBA" id="ARBA00022491"/>
    </source>
</evidence>
<protein>
    <submittedName>
        <fullName evidence="5">Glycerol-3-phosphate regulon repressor</fullName>
    </submittedName>
</protein>
<dbReference type="PANTHER" id="PTHR30363">
    <property type="entry name" value="HTH-TYPE TRANSCRIPTIONAL REGULATOR SRLR-RELATED"/>
    <property type="match status" value="1"/>
</dbReference>
<dbReference type="EMBL" id="CP000708">
    <property type="protein sequence ID" value="ABQ61321.1"/>
    <property type="molecule type" value="Genomic_DNA"/>
</dbReference>
<dbReference type="SUPFAM" id="SSF46785">
    <property type="entry name" value="Winged helix' DNA-binding domain"/>
    <property type="match status" value="1"/>
</dbReference>
<evidence type="ECO:0000313" key="6">
    <source>
        <dbReference type="Proteomes" id="UP000006383"/>
    </source>
</evidence>
<keyword evidence="1" id="KW-0678">Repressor</keyword>
<dbReference type="SUPFAM" id="SSF100950">
    <property type="entry name" value="NagB/RpiA/CoA transferase-like"/>
    <property type="match status" value="1"/>
</dbReference>
<organism evidence="5 6">
    <name type="scientific">Brucella ovis (strain ATCC 25840 / 63/290 / NCTC 10512)</name>
    <dbReference type="NCBI Taxonomy" id="444178"/>
    <lineage>
        <taxon>Bacteria</taxon>
        <taxon>Pseudomonadati</taxon>
        <taxon>Pseudomonadota</taxon>
        <taxon>Alphaproteobacteria</taxon>
        <taxon>Hyphomicrobiales</taxon>
        <taxon>Brucellaceae</taxon>
        <taxon>Brucella/Ochrobactrum group</taxon>
        <taxon>Brucella</taxon>
    </lineage>
</organism>
<name>A0A0H3APF4_BRUO2</name>
<dbReference type="InterPro" id="IPR001034">
    <property type="entry name" value="DeoR_HTH"/>
</dbReference>
<dbReference type="PANTHER" id="PTHR30363:SF4">
    <property type="entry name" value="GLYCEROL-3-PHOSPHATE REGULON REPRESSOR"/>
    <property type="match status" value="1"/>
</dbReference>
<dbReference type="Gene3D" id="3.30.750.70">
    <property type="entry name" value="4-hydroxybutyrate coenzyme like domains"/>
    <property type="match status" value="1"/>
</dbReference>